<keyword evidence="10" id="KW-1185">Reference proteome</keyword>
<dbReference type="GO" id="GO:0015031">
    <property type="term" value="P:protein transport"/>
    <property type="evidence" value="ECO:0007669"/>
    <property type="project" value="UniProtKB-KW"/>
</dbReference>
<evidence type="ECO:0000256" key="7">
    <source>
        <dbReference type="ARBA" id="ARBA00025800"/>
    </source>
</evidence>
<comment type="function">
    <text evidence="8">May be involved in fusion of retrograde transport vesicles derived from an endocytic compartment with the Golgi complex.</text>
</comment>
<feature type="transmembrane region" description="Helical" evidence="8">
    <location>
        <begin position="91"/>
        <end position="117"/>
    </location>
</feature>
<keyword evidence="4 8" id="KW-0653">Protein transport</keyword>
<protein>
    <recommendedName>
        <fullName evidence="8">Vesicle transport protein</fullName>
    </recommendedName>
</protein>
<gene>
    <name evidence="9" type="ORF">QBZ16_001487</name>
</gene>
<dbReference type="EMBL" id="JASFZW010000013">
    <property type="protein sequence ID" value="KAK2075746.1"/>
    <property type="molecule type" value="Genomic_DNA"/>
</dbReference>
<dbReference type="PANTHER" id="PTHR23137">
    <property type="entry name" value="VESICLE TRANSPORT PROTEIN-RELATED"/>
    <property type="match status" value="1"/>
</dbReference>
<evidence type="ECO:0000256" key="1">
    <source>
        <dbReference type="ARBA" id="ARBA00004141"/>
    </source>
</evidence>
<feature type="transmembrane region" description="Helical" evidence="8">
    <location>
        <begin position="181"/>
        <end position="199"/>
    </location>
</feature>
<dbReference type="PANTHER" id="PTHR23137:SF36">
    <property type="entry name" value="VESICLE TRANSPORT PROTEIN SFT2C"/>
    <property type="match status" value="1"/>
</dbReference>
<reference evidence="9" key="1">
    <citation type="submission" date="2021-01" db="EMBL/GenBank/DDBJ databases">
        <authorList>
            <person name="Eckstrom K.M.E."/>
        </authorList>
    </citation>
    <scope>NUCLEOTIDE SEQUENCE</scope>
    <source>
        <strain evidence="9">UVCC 0001</strain>
    </source>
</reference>
<accession>A0AAD9IE39</accession>
<evidence type="ECO:0000256" key="4">
    <source>
        <dbReference type="ARBA" id="ARBA00022927"/>
    </source>
</evidence>
<organism evidence="9 10">
    <name type="scientific">Prototheca wickerhamii</name>
    <dbReference type="NCBI Taxonomy" id="3111"/>
    <lineage>
        <taxon>Eukaryota</taxon>
        <taxon>Viridiplantae</taxon>
        <taxon>Chlorophyta</taxon>
        <taxon>core chlorophytes</taxon>
        <taxon>Trebouxiophyceae</taxon>
        <taxon>Chlorellales</taxon>
        <taxon>Chlorellaceae</taxon>
        <taxon>Prototheca</taxon>
    </lineage>
</organism>
<proteinExistence type="inferred from homology"/>
<dbReference type="Pfam" id="PF04178">
    <property type="entry name" value="Got1"/>
    <property type="match status" value="1"/>
</dbReference>
<evidence type="ECO:0000313" key="9">
    <source>
        <dbReference type="EMBL" id="KAK2075746.1"/>
    </source>
</evidence>
<evidence type="ECO:0000256" key="3">
    <source>
        <dbReference type="ARBA" id="ARBA00022692"/>
    </source>
</evidence>
<comment type="subcellular location">
    <subcellularLocation>
        <location evidence="1 8">Membrane</location>
        <topology evidence="1 8">Multi-pass membrane protein</topology>
    </subcellularLocation>
</comment>
<feature type="transmembrane region" description="Helical" evidence="8">
    <location>
        <begin position="156"/>
        <end position="175"/>
    </location>
</feature>
<evidence type="ECO:0000313" key="10">
    <source>
        <dbReference type="Proteomes" id="UP001255856"/>
    </source>
</evidence>
<comment type="caution">
    <text evidence="9">The sequence shown here is derived from an EMBL/GenBank/DDBJ whole genome shotgun (WGS) entry which is preliminary data.</text>
</comment>
<keyword evidence="6 8" id="KW-0472">Membrane</keyword>
<evidence type="ECO:0000256" key="6">
    <source>
        <dbReference type="ARBA" id="ARBA00023136"/>
    </source>
</evidence>
<evidence type="ECO:0000256" key="5">
    <source>
        <dbReference type="ARBA" id="ARBA00022989"/>
    </source>
</evidence>
<dbReference type="GO" id="GO:0016020">
    <property type="term" value="C:membrane"/>
    <property type="evidence" value="ECO:0007669"/>
    <property type="project" value="UniProtKB-SubCell"/>
</dbReference>
<evidence type="ECO:0000256" key="2">
    <source>
        <dbReference type="ARBA" id="ARBA00022448"/>
    </source>
</evidence>
<dbReference type="AlphaFoldDB" id="A0AAD9IE39"/>
<dbReference type="Proteomes" id="UP001255856">
    <property type="component" value="Unassembled WGS sequence"/>
</dbReference>
<dbReference type="InterPro" id="IPR007305">
    <property type="entry name" value="Vesicle_transpt_Got1/SFT2"/>
</dbReference>
<feature type="transmembrane region" description="Helical" evidence="8">
    <location>
        <begin position="123"/>
        <end position="144"/>
    </location>
</feature>
<sequence>MQSLRTWFSGSATDTEPPSSVLAEWNAYSGAPGTGTRQTDRLLASAEEGAAGVTRFMTEAVGVLSTNVAGVATGVSTTVQRVQFVPSATQWTYFAVLAGTGVLFLMASIFVFLPLLILSPSKFALTFSLGSGLILSSLGALKGWRTMGAHMLSRDRLPFTAAYVGSLFGTIYAAIFMHSYLFSLLFCVAQIVTLLYYLASYFPGGATGVQYVVGGMGKGAFSLGSAAVRSILSR</sequence>
<evidence type="ECO:0000256" key="8">
    <source>
        <dbReference type="RuleBase" id="RU363111"/>
    </source>
</evidence>
<dbReference type="GO" id="GO:0016192">
    <property type="term" value="P:vesicle-mediated transport"/>
    <property type="evidence" value="ECO:0007669"/>
    <property type="project" value="InterPro"/>
</dbReference>
<comment type="similarity">
    <text evidence="7 8">Belongs to the SFT2 family.</text>
</comment>
<dbReference type="GO" id="GO:0005737">
    <property type="term" value="C:cytoplasm"/>
    <property type="evidence" value="ECO:0007669"/>
    <property type="project" value="UniProtKB-ARBA"/>
</dbReference>
<dbReference type="InterPro" id="IPR011691">
    <property type="entry name" value="Vesicle_transpt_SFT2"/>
</dbReference>
<keyword evidence="2 8" id="KW-0813">Transport</keyword>
<dbReference type="GO" id="GO:0012505">
    <property type="term" value="C:endomembrane system"/>
    <property type="evidence" value="ECO:0007669"/>
    <property type="project" value="UniProtKB-ARBA"/>
</dbReference>
<keyword evidence="3 8" id="KW-0812">Transmembrane</keyword>
<name>A0AAD9IE39_PROWI</name>
<keyword evidence="5 8" id="KW-1133">Transmembrane helix</keyword>